<keyword evidence="3" id="KW-0458">Lysosome</keyword>
<dbReference type="PANTHER" id="PTHR33967">
    <property type="entry name" value="RAGULATOR COMPLEX PROTEIN LAMTOR4"/>
    <property type="match status" value="1"/>
</dbReference>
<dbReference type="PANTHER" id="PTHR33967:SF1">
    <property type="entry name" value="RAGULATOR COMPLEX PROTEIN LAMTOR4"/>
    <property type="match status" value="1"/>
</dbReference>
<sequence>MMQGIDRIPDSAGHIVMKEDGAVVASGGDLENDEVMADQLMRLTRLSLKVLQSSNSSANFRRLSVIWDDFQYVITVSNHRVFVCKRRPDPVV</sequence>
<evidence type="ECO:0000313" key="6">
    <source>
        <dbReference type="Proteomes" id="UP001209878"/>
    </source>
</evidence>
<dbReference type="InterPro" id="IPR034601">
    <property type="entry name" value="LAMTOR4"/>
</dbReference>
<keyword evidence="6" id="KW-1185">Reference proteome</keyword>
<organism evidence="5 6">
    <name type="scientific">Ridgeia piscesae</name>
    <name type="common">Tubeworm</name>
    <dbReference type="NCBI Taxonomy" id="27915"/>
    <lineage>
        <taxon>Eukaryota</taxon>
        <taxon>Metazoa</taxon>
        <taxon>Spiralia</taxon>
        <taxon>Lophotrochozoa</taxon>
        <taxon>Annelida</taxon>
        <taxon>Polychaeta</taxon>
        <taxon>Sedentaria</taxon>
        <taxon>Canalipalpata</taxon>
        <taxon>Sabellida</taxon>
        <taxon>Siboglinidae</taxon>
        <taxon>Ridgeia</taxon>
    </lineage>
</organism>
<gene>
    <name evidence="5" type="ORF">NP493_1071g00064</name>
</gene>
<evidence type="ECO:0000313" key="5">
    <source>
        <dbReference type="EMBL" id="KAK2171410.1"/>
    </source>
</evidence>
<comment type="subcellular location">
    <subcellularLocation>
        <location evidence="1">Lysosome</location>
    </subcellularLocation>
</comment>
<evidence type="ECO:0000256" key="4">
    <source>
        <dbReference type="ARBA" id="ARBA00032690"/>
    </source>
</evidence>
<dbReference type="Proteomes" id="UP001209878">
    <property type="component" value="Unassembled WGS sequence"/>
</dbReference>
<evidence type="ECO:0000256" key="1">
    <source>
        <dbReference type="ARBA" id="ARBA00004371"/>
    </source>
</evidence>
<proteinExistence type="inferred from homology"/>
<dbReference type="SUPFAM" id="SSF103196">
    <property type="entry name" value="Roadblock/LC7 domain"/>
    <property type="match status" value="1"/>
</dbReference>
<reference evidence="5" key="1">
    <citation type="journal article" date="2023" name="Mol. Biol. Evol.">
        <title>Third-Generation Sequencing Reveals the Adaptive Role of the Epigenome in Three Deep-Sea Polychaetes.</title>
        <authorList>
            <person name="Perez M."/>
            <person name="Aroh O."/>
            <person name="Sun Y."/>
            <person name="Lan Y."/>
            <person name="Juniper S.K."/>
            <person name="Young C.R."/>
            <person name="Angers B."/>
            <person name="Qian P.Y."/>
        </authorList>
    </citation>
    <scope>NUCLEOTIDE SEQUENCE</scope>
    <source>
        <strain evidence="5">R07B-5</strain>
    </source>
</reference>
<dbReference type="GO" id="GO:0071986">
    <property type="term" value="C:Ragulator complex"/>
    <property type="evidence" value="ECO:0007669"/>
    <property type="project" value="InterPro"/>
</dbReference>
<protein>
    <recommendedName>
        <fullName evidence="4">Late endosomal/lysosomal adaptor and MAPK and MTOR activator 4</fullName>
    </recommendedName>
</protein>
<dbReference type="EMBL" id="JAODUO010001069">
    <property type="protein sequence ID" value="KAK2171410.1"/>
    <property type="molecule type" value="Genomic_DNA"/>
</dbReference>
<comment type="similarity">
    <text evidence="2">Belongs to the LAMTOR4 family.</text>
</comment>
<comment type="caution">
    <text evidence="5">The sequence shown here is derived from an EMBL/GenBank/DDBJ whole genome shotgun (WGS) entry which is preliminary data.</text>
</comment>
<dbReference type="AlphaFoldDB" id="A0AAD9KHV2"/>
<evidence type="ECO:0000256" key="3">
    <source>
        <dbReference type="ARBA" id="ARBA00023228"/>
    </source>
</evidence>
<dbReference type="GO" id="GO:0005764">
    <property type="term" value="C:lysosome"/>
    <property type="evidence" value="ECO:0007669"/>
    <property type="project" value="UniProtKB-SubCell"/>
</dbReference>
<dbReference type="GO" id="GO:0005085">
    <property type="term" value="F:guanyl-nucleotide exchange factor activity"/>
    <property type="evidence" value="ECO:0007669"/>
    <property type="project" value="TreeGrafter"/>
</dbReference>
<dbReference type="GO" id="GO:0071230">
    <property type="term" value="P:cellular response to amino acid stimulus"/>
    <property type="evidence" value="ECO:0007669"/>
    <property type="project" value="InterPro"/>
</dbReference>
<dbReference type="GO" id="GO:0032008">
    <property type="term" value="P:positive regulation of TOR signaling"/>
    <property type="evidence" value="ECO:0007669"/>
    <property type="project" value="InterPro"/>
</dbReference>
<name>A0AAD9KHV2_RIDPI</name>
<evidence type="ECO:0000256" key="2">
    <source>
        <dbReference type="ARBA" id="ARBA00010627"/>
    </source>
</evidence>
<accession>A0AAD9KHV2</accession>